<dbReference type="NCBIfam" id="TIGR02937">
    <property type="entry name" value="sigma70-ECF"/>
    <property type="match status" value="1"/>
</dbReference>
<dbReference type="InterPro" id="IPR036388">
    <property type="entry name" value="WH-like_DNA-bd_sf"/>
</dbReference>
<dbReference type="RefSeq" id="WP_179792543.1">
    <property type="nucleotide sequence ID" value="NZ_BAABHP010000018.1"/>
</dbReference>
<protein>
    <submittedName>
        <fullName evidence="9">RNA polymerase sigma factor (Sigma-70 family)</fullName>
    </submittedName>
</protein>
<dbReference type="Pfam" id="PF04542">
    <property type="entry name" value="Sigma70_r2"/>
    <property type="match status" value="1"/>
</dbReference>
<feature type="region of interest" description="Disordered" evidence="6">
    <location>
        <begin position="112"/>
        <end position="134"/>
    </location>
</feature>
<dbReference type="GO" id="GO:0003677">
    <property type="term" value="F:DNA binding"/>
    <property type="evidence" value="ECO:0007669"/>
    <property type="project" value="UniProtKB-KW"/>
</dbReference>
<gene>
    <name evidence="9" type="ORF">BJ983_000712</name>
</gene>
<evidence type="ECO:0000313" key="9">
    <source>
        <dbReference type="EMBL" id="NYD34610.1"/>
    </source>
</evidence>
<evidence type="ECO:0000313" key="10">
    <source>
        <dbReference type="Proteomes" id="UP000535890"/>
    </source>
</evidence>
<organism evidence="9 10">
    <name type="scientific">Actinomycetospora corticicola</name>
    <dbReference type="NCBI Taxonomy" id="663602"/>
    <lineage>
        <taxon>Bacteria</taxon>
        <taxon>Bacillati</taxon>
        <taxon>Actinomycetota</taxon>
        <taxon>Actinomycetes</taxon>
        <taxon>Pseudonocardiales</taxon>
        <taxon>Pseudonocardiaceae</taxon>
        <taxon>Actinomycetospora</taxon>
    </lineage>
</organism>
<dbReference type="SUPFAM" id="SSF88659">
    <property type="entry name" value="Sigma3 and sigma4 domains of RNA polymerase sigma factors"/>
    <property type="match status" value="1"/>
</dbReference>
<accession>A0A7Y9DSC4</accession>
<dbReference type="InterPro" id="IPR013324">
    <property type="entry name" value="RNA_pol_sigma_r3/r4-like"/>
</dbReference>
<feature type="compositionally biased region" description="Pro residues" evidence="6">
    <location>
        <begin position="410"/>
        <end position="424"/>
    </location>
</feature>
<feature type="domain" description="RNA polymerase sigma factor 70 region 4 type 2" evidence="8">
    <location>
        <begin position="147"/>
        <end position="193"/>
    </location>
</feature>
<dbReference type="Proteomes" id="UP000535890">
    <property type="component" value="Unassembled WGS sequence"/>
</dbReference>
<evidence type="ECO:0000256" key="2">
    <source>
        <dbReference type="ARBA" id="ARBA00023015"/>
    </source>
</evidence>
<dbReference type="InterPro" id="IPR014284">
    <property type="entry name" value="RNA_pol_sigma-70_dom"/>
</dbReference>
<evidence type="ECO:0000256" key="3">
    <source>
        <dbReference type="ARBA" id="ARBA00023082"/>
    </source>
</evidence>
<reference evidence="9 10" key="1">
    <citation type="submission" date="2020-07" db="EMBL/GenBank/DDBJ databases">
        <title>Sequencing the genomes of 1000 actinobacteria strains.</title>
        <authorList>
            <person name="Klenk H.-P."/>
        </authorList>
    </citation>
    <scope>NUCLEOTIDE SEQUENCE [LARGE SCALE GENOMIC DNA]</scope>
    <source>
        <strain evidence="9 10">DSM 45772</strain>
    </source>
</reference>
<comment type="caution">
    <text evidence="9">The sequence shown here is derived from an EMBL/GenBank/DDBJ whole genome shotgun (WGS) entry which is preliminary data.</text>
</comment>
<dbReference type="SUPFAM" id="SSF88946">
    <property type="entry name" value="Sigma2 domain of RNA polymerase sigma factors"/>
    <property type="match status" value="1"/>
</dbReference>
<feature type="compositionally biased region" description="Pro residues" evidence="6">
    <location>
        <begin position="384"/>
        <end position="397"/>
    </location>
</feature>
<keyword evidence="5" id="KW-0804">Transcription</keyword>
<dbReference type="InterPro" id="IPR013249">
    <property type="entry name" value="RNA_pol_sigma70_r4_t2"/>
</dbReference>
<comment type="similarity">
    <text evidence="1">Belongs to the sigma-70 factor family. ECF subfamily.</text>
</comment>
<sequence>MSTETDSQPLPLGWVEPLITVPFARREVLPDGELVAAALARPAALGAVYDRYGDALFRFCLGLLRDRDAAADCVQEVFHTAATRLHQLRDRSALRAWLFAIARHEVSRRRRRDGRELASDDLPDRPDPAADPTVRAGQRELAELMGEASRGLPDRDRAALAMHYHQDLDGPEIAAALGLSLTSTTTLLHRARATFERSLAALVLARRARAGRSRCPELTALVAAWDGTVTVLWRKRVARHIDYCPTCTADRADAVNPQTLLGAVPVVIPMPVWLRAASLQHVALAVPARGVRSWWPPAARAGVLGGFSSGGLATLALAAAVPVAGLLAAGAAPLGSVVGGGPVTTEQTPGDIAPGVAPAPSAPSPRFGFDMPTFAVSPPGVTGPVPPPAVLPQPSAAPPVGSGGTVIPTTGPPTRRPSVPPAAPPQQTIAPPTAEPTDDPRSPSVSATPGVAPGN</sequence>
<dbReference type="AlphaFoldDB" id="A0A7Y9DSC4"/>
<feature type="region of interest" description="Disordered" evidence="6">
    <location>
        <begin position="342"/>
        <end position="455"/>
    </location>
</feature>
<proteinExistence type="inferred from homology"/>
<dbReference type="InterPro" id="IPR007627">
    <property type="entry name" value="RNA_pol_sigma70_r2"/>
</dbReference>
<keyword evidence="2" id="KW-0805">Transcription regulation</keyword>
<dbReference type="Gene3D" id="1.10.1740.10">
    <property type="match status" value="1"/>
</dbReference>
<evidence type="ECO:0000259" key="7">
    <source>
        <dbReference type="Pfam" id="PF04542"/>
    </source>
</evidence>
<dbReference type="InterPro" id="IPR039425">
    <property type="entry name" value="RNA_pol_sigma-70-like"/>
</dbReference>
<keyword evidence="10" id="KW-1185">Reference proteome</keyword>
<name>A0A7Y9DSC4_9PSEU</name>
<evidence type="ECO:0000256" key="1">
    <source>
        <dbReference type="ARBA" id="ARBA00010641"/>
    </source>
</evidence>
<dbReference type="Gene3D" id="1.10.10.10">
    <property type="entry name" value="Winged helix-like DNA-binding domain superfamily/Winged helix DNA-binding domain"/>
    <property type="match status" value="1"/>
</dbReference>
<keyword evidence="4" id="KW-0238">DNA-binding</keyword>
<evidence type="ECO:0000256" key="4">
    <source>
        <dbReference type="ARBA" id="ARBA00023125"/>
    </source>
</evidence>
<feature type="compositionally biased region" description="Low complexity" evidence="6">
    <location>
        <begin position="398"/>
        <end position="409"/>
    </location>
</feature>
<dbReference type="PANTHER" id="PTHR43133">
    <property type="entry name" value="RNA POLYMERASE ECF-TYPE SIGMA FACTO"/>
    <property type="match status" value="1"/>
</dbReference>
<dbReference type="EMBL" id="JACCBN010000001">
    <property type="protein sequence ID" value="NYD34610.1"/>
    <property type="molecule type" value="Genomic_DNA"/>
</dbReference>
<dbReference type="InterPro" id="IPR013325">
    <property type="entry name" value="RNA_pol_sigma_r2"/>
</dbReference>
<evidence type="ECO:0000256" key="6">
    <source>
        <dbReference type="SAM" id="MobiDB-lite"/>
    </source>
</evidence>
<evidence type="ECO:0000259" key="8">
    <source>
        <dbReference type="Pfam" id="PF08281"/>
    </source>
</evidence>
<dbReference type="GO" id="GO:0006352">
    <property type="term" value="P:DNA-templated transcription initiation"/>
    <property type="evidence" value="ECO:0007669"/>
    <property type="project" value="InterPro"/>
</dbReference>
<dbReference type="PANTHER" id="PTHR43133:SF52">
    <property type="entry name" value="ECF RNA POLYMERASE SIGMA FACTOR SIGL"/>
    <property type="match status" value="1"/>
</dbReference>
<feature type="compositionally biased region" description="Basic and acidic residues" evidence="6">
    <location>
        <begin position="113"/>
        <end position="128"/>
    </location>
</feature>
<feature type="domain" description="RNA polymerase sigma-70 region 2" evidence="7">
    <location>
        <begin position="49"/>
        <end position="115"/>
    </location>
</feature>
<evidence type="ECO:0000256" key="5">
    <source>
        <dbReference type="ARBA" id="ARBA00023163"/>
    </source>
</evidence>
<keyword evidence="3" id="KW-0731">Sigma factor</keyword>
<dbReference type="GO" id="GO:0016987">
    <property type="term" value="F:sigma factor activity"/>
    <property type="evidence" value="ECO:0007669"/>
    <property type="project" value="UniProtKB-KW"/>
</dbReference>
<dbReference type="Pfam" id="PF08281">
    <property type="entry name" value="Sigma70_r4_2"/>
    <property type="match status" value="1"/>
</dbReference>